<dbReference type="Proteomes" id="UP001054837">
    <property type="component" value="Unassembled WGS sequence"/>
</dbReference>
<accession>A0AAV4U2N1</accession>
<comment type="caution">
    <text evidence="2">The sequence shown here is derived from an EMBL/GenBank/DDBJ whole genome shotgun (WGS) entry which is preliminary data.</text>
</comment>
<keyword evidence="1" id="KW-0812">Transmembrane</keyword>
<keyword evidence="3" id="KW-1185">Reference proteome</keyword>
<evidence type="ECO:0000313" key="3">
    <source>
        <dbReference type="Proteomes" id="UP001054837"/>
    </source>
</evidence>
<evidence type="ECO:0000313" key="2">
    <source>
        <dbReference type="EMBL" id="GIY51988.1"/>
    </source>
</evidence>
<dbReference type="AlphaFoldDB" id="A0AAV4U2N1"/>
<keyword evidence="1" id="KW-1133">Transmembrane helix</keyword>
<feature type="transmembrane region" description="Helical" evidence="1">
    <location>
        <begin position="20"/>
        <end position="51"/>
    </location>
</feature>
<evidence type="ECO:0000256" key="1">
    <source>
        <dbReference type="SAM" id="Phobius"/>
    </source>
</evidence>
<sequence>MFNKSKRTEIIKQKSNIDDIFGSIQVIFSFPSLILILLKLLFCFSILSLYLDENYLISGNIRFAIQFAIQTTDSLVILVSTLWIAGRIPIEERKFKDAFHKKMDLRMFIENDRERLELERWLFIKPDFVFNGWNILSYQRSSIFALFGTIITYTLLVGND</sequence>
<proteinExistence type="predicted"/>
<protein>
    <submittedName>
        <fullName evidence="2">Uncharacterized protein</fullName>
    </submittedName>
</protein>
<gene>
    <name evidence="2" type="primary">AVEN_86550_1</name>
    <name evidence="2" type="ORF">CDAR_251841</name>
</gene>
<reference evidence="2 3" key="1">
    <citation type="submission" date="2021-06" db="EMBL/GenBank/DDBJ databases">
        <title>Caerostris darwini draft genome.</title>
        <authorList>
            <person name="Kono N."/>
            <person name="Arakawa K."/>
        </authorList>
    </citation>
    <scope>NUCLEOTIDE SEQUENCE [LARGE SCALE GENOMIC DNA]</scope>
</reference>
<organism evidence="2 3">
    <name type="scientific">Caerostris darwini</name>
    <dbReference type="NCBI Taxonomy" id="1538125"/>
    <lineage>
        <taxon>Eukaryota</taxon>
        <taxon>Metazoa</taxon>
        <taxon>Ecdysozoa</taxon>
        <taxon>Arthropoda</taxon>
        <taxon>Chelicerata</taxon>
        <taxon>Arachnida</taxon>
        <taxon>Araneae</taxon>
        <taxon>Araneomorphae</taxon>
        <taxon>Entelegynae</taxon>
        <taxon>Araneoidea</taxon>
        <taxon>Araneidae</taxon>
        <taxon>Caerostris</taxon>
    </lineage>
</organism>
<name>A0AAV4U2N1_9ARAC</name>
<feature type="transmembrane region" description="Helical" evidence="1">
    <location>
        <begin position="63"/>
        <end position="86"/>
    </location>
</feature>
<keyword evidence="1" id="KW-0472">Membrane</keyword>
<dbReference type="EMBL" id="BPLQ01010624">
    <property type="protein sequence ID" value="GIY51988.1"/>
    <property type="molecule type" value="Genomic_DNA"/>
</dbReference>